<dbReference type="Gene3D" id="3.30.1360.170">
    <property type="match status" value="1"/>
</dbReference>
<dbReference type="SUPFAM" id="SSF69796">
    <property type="entry name" value="Thymidylate synthase-complementing protein Thy1"/>
    <property type="match status" value="1"/>
</dbReference>
<sequence length="247" mass="27741">MKITLMAHTQLSQEFFEHVSNIDGIYDEKDMLHEEAKLIALTAIRTCYSPNKPSEVIVAEGDKYLKQRATEGEGKEIDRLIRMIVKSGHTSTLEHISFTFAVEGVSRALLAQLTRHRVGFGFSVQSQRYVKQSSDSKHGSFGYVVPEKVKAKEYAEKFFTSVMEDLQRAYDTLISYGVPQEDARAVLPQAATCNLTLSVNLRALLDFYSKRMAGNGAQHEITVLAEKLKEEVVKVEPWIEGFFGGAK</sequence>
<dbReference type="GO" id="GO:0006231">
    <property type="term" value="P:dTMP biosynthetic process"/>
    <property type="evidence" value="ECO:0007669"/>
    <property type="project" value="InterPro"/>
</dbReference>
<dbReference type="GO" id="GO:0050797">
    <property type="term" value="F:thymidylate synthase (FAD) activity"/>
    <property type="evidence" value="ECO:0007669"/>
    <property type="project" value="InterPro"/>
</dbReference>
<dbReference type="InterPro" id="IPR003669">
    <property type="entry name" value="Thymidylate_synthase_ThyX"/>
</dbReference>
<reference evidence="1 2" key="1">
    <citation type="submission" date="2023-07" db="EMBL/GenBank/DDBJ databases">
        <title>Isolation and characterization of Bacillus cereus bacteriophage DZ1 and its application in foods.</title>
        <authorList>
            <person name="Huang Z."/>
            <person name="Ding Y."/>
            <person name="Wu Q."/>
        </authorList>
    </citation>
    <scope>NUCLEOTIDE SEQUENCE [LARGE SCALE GENOMIC DNA]</scope>
</reference>
<dbReference type="GO" id="GO:0050660">
    <property type="term" value="F:flavin adenine dinucleotide binding"/>
    <property type="evidence" value="ECO:0007669"/>
    <property type="project" value="InterPro"/>
</dbReference>
<dbReference type="GO" id="GO:0004799">
    <property type="term" value="F:thymidylate synthase activity"/>
    <property type="evidence" value="ECO:0007669"/>
    <property type="project" value="TreeGrafter"/>
</dbReference>
<evidence type="ECO:0000313" key="2">
    <source>
        <dbReference type="Proteomes" id="UP001304814"/>
    </source>
</evidence>
<dbReference type="NCBIfam" id="TIGR02170">
    <property type="entry name" value="thyX"/>
    <property type="match status" value="1"/>
</dbReference>
<organism evidence="1 2">
    <name type="scientific">Bacillus phage DZ1</name>
    <dbReference type="NCBI Taxonomy" id="3075862"/>
    <lineage>
        <taxon>Viruses</taxon>
        <taxon>Duplodnaviria</taxon>
        <taxon>Heunggongvirae</taxon>
        <taxon>Uroviricota</taxon>
        <taxon>Caudoviricetes</taxon>
        <taxon>Ehrlichviridae</taxon>
        <taxon>Dazunavirus</taxon>
        <taxon>Dazunavirus DZ1</taxon>
    </lineage>
</organism>
<dbReference type="EMBL" id="OR338916">
    <property type="protein sequence ID" value="WNL49472.1"/>
    <property type="molecule type" value="Genomic_DNA"/>
</dbReference>
<dbReference type="GO" id="GO:0070402">
    <property type="term" value="F:NADPH binding"/>
    <property type="evidence" value="ECO:0007669"/>
    <property type="project" value="TreeGrafter"/>
</dbReference>
<proteinExistence type="inferred from homology"/>
<name>A0AA96J0D6_9CAUD</name>
<keyword evidence="2" id="KW-1185">Reference proteome</keyword>
<protein>
    <submittedName>
        <fullName evidence="1">Thymidylate synthase</fullName>
    </submittedName>
</protein>
<evidence type="ECO:0000313" key="1">
    <source>
        <dbReference type="EMBL" id="WNL49472.1"/>
    </source>
</evidence>
<dbReference type="HAMAP" id="MF_01408">
    <property type="entry name" value="ThyX"/>
    <property type="match status" value="1"/>
</dbReference>
<accession>A0AA96J0D6</accession>
<dbReference type="PANTHER" id="PTHR34934:SF1">
    <property type="entry name" value="FLAVIN-DEPENDENT THYMIDYLATE SYNTHASE"/>
    <property type="match status" value="1"/>
</dbReference>
<dbReference type="CDD" id="cd20175">
    <property type="entry name" value="ThyX"/>
    <property type="match status" value="1"/>
</dbReference>
<dbReference type="PROSITE" id="PS51331">
    <property type="entry name" value="THYX"/>
    <property type="match status" value="1"/>
</dbReference>
<dbReference type="Proteomes" id="UP001304814">
    <property type="component" value="Segment"/>
</dbReference>
<dbReference type="PANTHER" id="PTHR34934">
    <property type="entry name" value="FLAVIN-DEPENDENT THYMIDYLATE SYNTHASE"/>
    <property type="match status" value="1"/>
</dbReference>
<dbReference type="InterPro" id="IPR036098">
    <property type="entry name" value="Thymidylate_synthase_ThyX_sf"/>
</dbReference>
<dbReference type="Pfam" id="PF02511">
    <property type="entry name" value="Thy1"/>
    <property type="match status" value="1"/>
</dbReference>